<evidence type="ECO:0000259" key="3">
    <source>
        <dbReference type="PROSITE" id="PS51192"/>
    </source>
</evidence>
<keyword evidence="1" id="KW-0547">Nucleotide-binding</keyword>
<dbReference type="SMART" id="SM00487">
    <property type="entry name" value="DEXDc"/>
    <property type="match status" value="1"/>
</dbReference>
<dbReference type="GO" id="GO:0006289">
    <property type="term" value="P:nucleotide-excision repair"/>
    <property type="evidence" value="ECO:0007669"/>
    <property type="project" value="TreeGrafter"/>
</dbReference>
<dbReference type="InterPro" id="IPR014001">
    <property type="entry name" value="Helicase_ATP-bd"/>
</dbReference>
<dbReference type="GO" id="GO:0003676">
    <property type="term" value="F:nucleic acid binding"/>
    <property type="evidence" value="ECO:0007669"/>
    <property type="project" value="InterPro"/>
</dbReference>
<gene>
    <name evidence="5" type="ordered locus">Swol_0511</name>
</gene>
<evidence type="ECO:0000256" key="2">
    <source>
        <dbReference type="ARBA" id="ARBA00022840"/>
    </source>
</evidence>
<dbReference type="PROSITE" id="PS51194">
    <property type="entry name" value="HELICASE_CTER"/>
    <property type="match status" value="1"/>
</dbReference>
<keyword evidence="2" id="KW-0067">ATP-binding</keyword>
<dbReference type="HOGENOM" id="CLU_001338_2_1_9"/>
<feature type="domain" description="Helicase ATP-binding" evidence="3">
    <location>
        <begin position="96"/>
        <end position="308"/>
    </location>
</feature>
<dbReference type="Pfam" id="PF00270">
    <property type="entry name" value="DEAD"/>
    <property type="match status" value="1"/>
</dbReference>
<keyword evidence="6" id="KW-1185">Reference proteome</keyword>
<keyword evidence="5" id="KW-0378">Hydrolase</keyword>
<protein>
    <submittedName>
        <fullName evidence="5">Helicase</fullName>
    </submittedName>
</protein>
<keyword evidence="5" id="KW-0347">Helicase</keyword>
<dbReference type="eggNOG" id="COG1205">
    <property type="taxonomic scope" value="Bacteria"/>
</dbReference>
<dbReference type="Pfam" id="PF09369">
    <property type="entry name" value="MZB"/>
    <property type="match status" value="1"/>
</dbReference>
<dbReference type="SUPFAM" id="SSF52540">
    <property type="entry name" value="P-loop containing nucleoside triphosphate hydrolases"/>
    <property type="match status" value="2"/>
</dbReference>
<evidence type="ECO:0000259" key="4">
    <source>
        <dbReference type="PROSITE" id="PS51194"/>
    </source>
</evidence>
<evidence type="ECO:0000313" key="6">
    <source>
        <dbReference type="Proteomes" id="UP000001968"/>
    </source>
</evidence>
<dbReference type="PANTHER" id="PTHR47957">
    <property type="entry name" value="ATP-DEPENDENT HELICASE HRQ1"/>
    <property type="match status" value="1"/>
</dbReference>
<dbReference type="STRING" id="335541.Swol_0511"/>
<accession>Q0AZK9</accession>
<dbReference type="InterPro" id="IPR027417">
    <property type="entry name" value="P-loop_NTPase"/>
</dbReference>
<dbReference type="RefSeq" id="WP_011639951.1">
    <property type="nucleotide sequence ID" value="NC_008346.1"/>
</dbReference>
<feature type="domain" description="Helicase C-terminal" evidence="4">
    <location>
        <begin position="881"/>
        <end position="1053"/>
    </location>
</feature>
<proteinExistence type="predicted"/>
<evidence type="ECO:0000256" key="1">
    <source>
        <dbReference type="ARBA" id="ARBA00022741"/>
    </source>
</evidence>
<evidence type="ECO:0000313" key="5">
    <source>
        <dbReference type="EMBL" id="ABI67845.1"/>
    </source>
</evidence>
<dbReference type="GO" id="GO:0036297">
    <property type="term" value="P:interstrand cross-link repair"/>
    <property type="evidence" value="ECO:0007669"/>
    <property type="project" value="TreeGrafter"/>
</dbReference>
<dbReference type="InterPro" id="IPR001650">
    <property type="entry name" value="Helicase_C-like"/>
</dbReference>
<dbReference type="EMBL" id="CP000448">
    <property type="protein sequence ID" value="ABI67845.1"/>
    <property type="molecule type" value="Genomic_DNA"/>
</dbReference>
<dbReference type="PANTHER" id="PTHR47957:SF3">
    <property type="entry name" value="ATP-DEPENDENT HELICASE HRQ1"/>
    <property type="match status" value="1"/>
</dbReference>
<dbReference type="Proteomes" id="UP000001968">
    <property type="component" value="Chromosome"/>
</dbReference>
<dbReference type="KEGG" id="swo:Swol_0511"/>
<reference evidence="6" key="1">
    <citation type="journal article" date="2010" name="Environ. Microbiol.">
        <title>The genome of Syntrophomonas wolfei: new insights into syntrophic metabolism and biohydrogen production.</title>
        <authorList>
            <person name="Sieber J.R."/>
            <person name="Sims D.R."/>
            <person name="Han C."/>
            <person name="Kim E."/>
            <person name="Lykidis A."/>
            <person name="Lapidus A.L."/>
            <person name="McDonnald E."/>
            <person name="Rohlin L."/>
            <person name="Culley D.E."/>
            <person name="Gunsalus R."/>
            <person name="McInerney M.J."/>
        </authorList>
    </citation>
    <scope>NUCLEOTIDE SEQUENCE [LARGE SCALE GENOMIC DNA]</scope>
    <source>
        <strain evidence="6">DSM 2245B / Goettingen</strain>
    </source>
</reference>
<dbReference type="GO" id="GO:0043138">
    <property type="term" value="F:3'-5' DNA helicase activity"/>
    <property type="evidence" value="ECO:0007669"/>
    <property type="project" value="TreeGrafter"/>
</dbReference>
<dbReference type="InterPro" id="IPR011545">
    <property type="entry name" value="DEAD/DEAH_box_helicase_dom"/>
</dbReference>
<dbReference type="InterPro" id="IPR018973">
    <property type="entry name" value="MZB"/>
</dbReference>
<dbReference type="eggNOG" id="COG1201">
    <property type="taxonomic scope" value="Bacteria"/>
</dbReference>
<sequence length="1578" mass="180595">MIFRPAESSKNIVDFYRNYLLTTFQTNNENYNRQLQEQLAVDGTIANGPFISLNDSFAKEESLRDLVDKRIISRELLKITAMHLDRNLYKHQTEAIRKANEGKNLVITTGTGSGKTECFLIPVINHLIREKEAGTLGKGIRTLIIYPMNALVNDQIRRLRELFNECGDLDITFGKFTGETQEKFSDARKEYMEREGSAPGKNELISREQMRTTPPNILITNYAMLEYLLLRPGDNVFFNEQNAINWHSIIIDEAHTYGGAKGIEVGSLIKRVKAMLARNDIQFILTSATLGDEKSNSEIIKFAEALCNAKFDDSSIVRAYTIAPQKVSDVHLLDFSIYRDLAEKIRNNISAKEILYYLNKRNIAILSDISEEKTLERTLFSMILHDEFYYKVRIKLLNRIKPLNKLATELNLPVQDVTDFIAVASNAQIEGNKIFEARYHMFLRGLEGIFITLKPSNKLFVTKMETYKEDPFSNDCGYKAYEISFCHNCNALFIIGQKEDGHLVQKNKFNADYDPEVYLLDGDYEGDDNDEDEEAKSYIVCAKCGAIKRSTSIDDLTCGHGKENYNRLIKVKDKGTKLHTCPCCHTINTQRSIMRPYFLGNEASTAVIATALYNELPNTKITKETVKFEDDFFGESSKKIIEKREHIVKQFLTFSDNRQAAAFFASYLETTYRDNLVKRLMTRVCEDNAQAMASGISLENFVDHLEAIMAEYRIYAQDNRHKEAWIAVAKETINYKAKNSLQNKGILFFDVDIDMPANNKLNLSAHETTDLFKIFARYFIKNAAIKFPISLTRADDQRLTFNGITIGFDLSSSSKSYIQAWVPAAGRENIRTKLLQKIFPDKDAAFIYKLLESLWYALNTKGIISYYDEKFMLSSSAIKVKAVQVLYKCNECKTITPYNIQNICPNPKCTGDLQTFDFKKTIHRDHYYNVFRNLKIDDLIAKEHTAQLGSEKAYTYQNDFKNEKINVLSCSTTFEMGVDVGSLETVFMRNMPPSPANYAQRAGRAGRSLKSAAYSLTYCPNNSHDLNYFKQPLSMIKGTIQPPAFNVSNEKIVLRHIFASAFSFFWKKCPELYKKYVGEFFDLDGYGEFKAYLNSHPKDLHQYLKHVVSVDLYDYFGIEEFSWINRLFNIDEINPGVFVIARRKYDLDLQDLEKARNVCVERQKTAKPGSKEEKNLNWKIISIGNSINTVRNQQMIEFLSRNNLIPKYGFPVDTVELKSSGKGGVLDSLRLDRDLFSAISEYAPDSEVVADGKLITSRYVRVLNGYAWPEFNYSVCEHCHTLNKTLWIEESLKNCKQCGYELPIIKKKYIIPKFGFITENGEPKDARTDKPERTYKGSISYIGDENHIEFNNYDICGKRVVVGSSKMDELAVLNTSAFYICKSCGYGIVKDGCYDSAFEKPHQKPDGYPCNNKLYPYSLGHEFQTDVVLLKFISENIMELNAAWTILYSLLEGLSRHLCIDRNELSGCLHWYRNEAFGDRGNFGFILFDNTPGGAGYVRQLHSVSTFVKMLECGADIVNNCECGGNEADTACYSCLCNYYNQRQHENLKRKLAIDFFSSVKNGNTMWFGSTILDKEFR</sequence>
<dbReference type="Gene3D" id="3.40.50.300">
    <property type="entry name" value="P-loop containing nucleotide triphosphate hydrolases"/>
    <property type="match status" value="2"/>
</dbReference>
<name>Q0AZK9_SYNWW</name>
<dbReference type="SMART" id="SM00490">
    <property type="entry name" value="HELICc"/>
    <property type="match status" value="1"/>
</dbReference>
<dbReference type="PROSITE" id="PS51192">
    <property type="entry name" value="HELICASE_ATP_BIND_1"/>
    <property type="match status" value="1"/>
</dbReference>
<organism evidence="5 6">
    <name type="scientific">Syntrophomonas wolfei subsp. wolfei (strain DSM 2245B / Goettingen)</name>
    <dbReference type="NCBI Taxonomy" id="335541"/>
    <lineage>
        <taxon>Bacteria</taxon>
        <taxon>Bacillati</taxon>
        <taxon>Bacillota</taxon>
        <taxon>Clostridia</taxon>
        <taxon>Eubacteriales</taxon>
        <taxon>Syntrophomonadaceae</taxon>
        <taxon>Syntrophomonas</taxon>
    </lineage>
</organism>
<dbReference type="GO" id="GO:0005524">
    <property type="term" value="F:ATP binding"/>
    <property type="evidence" value="ECO:0007669"/>
    <property type="project" value="UniProtKB-KW"/>
</dbReference>
<dbReference type="Pfam" id="PF00271">
    <property type="entry name" value="Helicase_C"/>
    <property type="match status" value="1"/>
</dbReference>